<dbReference type="EMBL" id="NGFO01000029">
    <property type="protein sequence ID" value="OUC76659.1"/>
    <property type="molecule type" value="Genomic_DNA"/>
</dbReference>
<keyword evidence="3" id="KW-1185">Reference proteome</keyword>
<feature type="signal peptide" evidence="1">
    <location>
        <begin position="1"/>
        <end position="30"/>
    </location>
</feature>
<evidence type="ECO:0000313" key="3">
    <source>
        <dbReference type="Proteomes" id="UP000194632"/>
    </source>
</evidence>
<accession>A0A243Q5Y0</accession>
<dbReference type="OrthoDB" id="9922700at2"/>
<evidence type="ECO:0000313" key="2">
    <source>
        <dbReference type="EMBL" id="OUC76659.1"/>
    </source>
</evidence>
<comment type="caution">
    <text evidence="2">The sequence shown here is derived from an EMBL/GenBank/DDBJ whole genome shotgun (WGS) entry which is preliminary data.</text>
</comment>
<proteinExistence type="predicted"/>
<organism evidence="2 3">
    <name type="scientific">Gordonia lacunae</name>
    <dbReference type="NCBI Taxonomy" id="417102"/>
    <lineage>
        <taxon>Bacteria</taxon>
        <taxon>Bacillati</taxon>
        <taxon>Actinomycetota</taxon>
        <taxon>Actinomycetes</taxon>
        <taxon>Mycobacteriales</taxon>
        <taxon>Gordoniaceae</taxon>
        <taxon>Gordonia</taxon>
    </lineage>
</organism>
<reference evidence="2 3" key="1">
    <citation type="submission" date="2017-05" db="EMBL/GenBank/DDBJ databases">
        <title>Biotechnological potential of actinobacteria isolated from South African environments.</title>
        <authorList>
            <person name="Le Roes-Hill M."/>
            <person name="Prins A."/>
            <person name="Durrell K.A."/>
        </authorList>
    </citation>
    <scope>NUCLEOTIDE SEQUENCE [LARGE SCALE GENOMIC DNA]</scope>
    <source>
        <strain evidence="2">BS2</strain>
    </source>
</reference>
<name>A0A243Q5Y0_9ACTN</name>
<keyword evidence="1" id="KW-0732">Signal</keyword>
<dbReference type="RefSeq" id="WP_044508779.1">
    <property type="nucleotide sequence ID" value="NZ_NGFO01000029.1"/>
</dbReference>
<feature type="chain" id="PRO_5011219194" description="Porin" evidence="1">
    <location>
        <begin position="31"/>
        <end position="65"/>
    </location>
</feature>
<dbReference type="AlphaFoldDB" id="A0A243Q5Y0"/>
<sequence>MRVRKTIGSTVAAVAAAGALSLLGGGLASAAPIELQHGDDGLTTYDFGVDGQDVIVGGTGNFTWP</sequence>
<dbReference type="Proteomes" id="UP000194632">
    <property type="component" value="Unassembled WGS sequence"/>
</dbReference>
<evidence type="ECO:0000256" key="1">
    <source>
        <dbReference type="SAM" id="SignalP"/>
    </source>
</evidence>
<protein>
    <recommendedName>
        <fullName evidence="4">Porin</fullName>
    </recommendedName>
</protein>
<evidence type="ECO:0008006" key="4">
    <source>
        <dbReference type="Google" id="ProtNLM"/>
    </source>
</evidence>
<gene>
    <name evidence="2" type="ORF">CA982_20655</name>
</gene>